<evidence type="ECO:0000313" key="2">
    <source>
        <dbReference type="Proteomes" id="UP001160148"/>
    </source>
</evidence>
<organism evidence="1 2">
    <name type="scientific">Macrosiphum euphorbiae</name>
    <name type="common">potato aphid</name>
    <dbReference type="NCBI Taxonomy" id="13131"/>
    <lineage>
        <taxon>Eukaryota</taxon>
        <taxon>Metazoa</taxon>
        <taxon>Ecdysozoa</taxon>
        <taxon>Arthropoda</taxon>
        <taxon>Hexapoda</taxon>
        <taxon>Insecta</taxon>
        <taxon>Pterygota</taxon>
        <taxon>Neoptera</taxon>
        <taxon>Paraneoptera</taxon>
        <taxon>Hemiptera</taxon>
        <taxon>Sternorrhyncha</taxon>
        <taxon>Aphidomorpha</taxon>
        <taxon>Aphidoidea</taxon>
        <taxon>Aphididae</taxon>
        <taxon>Macrosiphini</taxon>
        <taxon>Macrosiphum</taxon>
    </lineage>
</organism>
<name>A0AAV0X529_9HEMI</name>
<accession>A0AAV0X529</accession>
<reference evidence="1 2" key="1">
    <citation type="submission" date="2023-01" db="EMBL/GenBank/DDBJ databases">
        <authorList>
            <person name="Whitehead M."/>
        </authorList>
    </citation>
    <scope>NUCLEOTIDE SEQUENCE [LARGE SCALE GENOMIC DNA]</scope>
</reference>
<comment type="caution">
    <text evidence="1">The sequence shown here is derived from an EMBL/GenBank/DDBJ whole genome shotgun (WGS) entry which is preliminary data.</text>
</comment>
<protein>
    <recommendedName>
        <fullName evidence="3">Transposase Helix-turn-helix domain-containing protein</fullName>
    </recommendedName>
</protein>
<evidence type="ECO:0008006" key="3">
    <source>
        <dbReference type="Google" id="ProtNLM"/>
    </source>
</evidence>
<gene>
    <name evidence="1" type="ORF">MEUPH1_LOCUS18063</name>
</gene>
<keyword evidence="2" id="KW-1185">Reference proteome</keyword>
<dbReference type="Proteomes" id="UP001160148">
    <property type="component" value="Unassembled WGS sequence"/>
</dbReference>
<sequence length="101" mass="11722">MSRFQFNTLYLKIKNEISKQNTLFRESIPAKEKLGVCLRFLATGDSYQTIAFSFRLGHSTVQGIVIEVCNAIILKLKEECIKTPQKEDWEQIVNEFILYTT</sequence>
<dbReference type="AlphaFoldDB" id="A0AAV0X529"/>
<dbReference type="EMBL" id="CARXXK010000003">
    <property type="protein sequence ID" value="CAI6363058.1"/>
    <property type="molecule type" value="Genomic_DNA"/>
</dbReference>
<evidence type="ECO:0000313" key="1">
    <source>
        <dbReference type="EMBL" id="CAI6363058.1"/>
    </source>
</evidence>
<proteinExistence type="predicted"/>